<evidence type="ECO:0000313" key="2">
    <source>
        <dbReference type="Proteomes" id="UP000261023"/>
    </source>
</evidence>
<dbReference type="AlphaFoldDB" id="A0A3E3DL00"/>
<dbReference type="EMBL" id="QTJW01000009">
    <property type="protein sequence ID" value="RGD69977.1"/>
    <property type="molecule type" value="Genomic_DNA"/>
</dbReference>
<dbReference type="OrthoDB" id="10004260at2"/>
<gene>
    <name evidence="1" type="ORF">DWX31_15430</name>
</gene>
<organism evidence="1 2">
    <name type="scientific">Hungatella hathewayi</name>
    <dbReference type="NCBI Taxonomy" id="154046"/>
    <lineage>
        <taxon>Bacteria</taxon>
        <taxon>Bacillati</taxon>
        <taxon>Bacillota</taxon>
        <taxon>Clostridia</taxon>
        <taxon>Lachnospirales</taxon>
        <taxon>Lachnospiraceae</taxon>
        <taxon>Hungatella</taxon>
    </lineage>
</organism>
<reference evidence="1 2" key="1">
    <citation type="submission" date="2018-08" db="EMBL/GenBank/DDBJ databases">
        <title>A genome reference for cultivated species of the human gut microbiota.</title>
        <authorList>
            <person name="Zou Y."/>
            <person name="Xue W."/>
            <person name="Luo G."/>
        </authorList>
    </citation>
    <scope>NUCLEOTIDE SEQUENCE [LARGE SCALE GENOMIC DNA]</scope>
    <source>
        <strain evidence="1 2">AF19-13AC</strain>
    </source>
</reference>
<protein>
    <submittedName>
        <fullName evidence="1">Uncharacterized protein</fullName>
    </submittedName>
</protein>
<accession>A0A3E3DL00</accession>
<name>A0A3E3DL00_9FIRM</name>
<proteinExistence type="predicted"/>
<sequence length="152" mass="17743">MKLRRCNKYMFQTVKCSKYMRKINDGKCITLLTGDETENGKPAYFYTDYSEKKEKDRFREVPAEDWGGGDFMKTYYEPSEKEFVGIIIGMKIIVVKAELFCDTNYGYDGSEKDYIGRDVKEQMKVAIVAYGCNKTRLVPMDSFEIIKEEDKC</sequence>
<dbReference type="Proteomes" id="UP000261023">
    <property type="component" value="Unassembled WGS sequence"/>
</dbReference>
<evidence type="ECO:0000313" key="1">
    <source>
        <dbReference type="EMBL" id="RGD69977.1"/>
    </source>
</evidence>
<dbReference type="RefSeq" id="WP_117502511.1">
    <property type="nucleotide sequence ID" value="NZ_QTJW01000009.1"/>
</dbReference>
<comment type="caution">
    <text evidence="1">The sequence shown here is derived from an EMBL/GenBank/DDBJ whole genome shotgun (WGS) entry which is preliminary data.</text>
</comment>